<gene>
    <name evidence="1" type="ORF">DJ013_08680</name>
</gene>
<dbReference type="InterPro" id="IPR017853">
    <property type="entry name" value="GH"/>
</dbReference>
<dbReference type="Gene3D" id="3.20.20.80">
    <property type="entry name" value="Glycosidases"/>
    <property type="match status" value="1"/>
</dbReference>
<evidence type="ECO:0000313" key="1">
    <source>
        <dbReference type="EMBL" id="AWW00850.1"/>
    </source>
</evidence>
<evidence type="ECO:0000313" key="2">
    <source>
        <dbReference type="Proteomes" id="UP000249873"/>
    </source>
</evidence>
<evidence type="ECO:0008006" key="3">
    <source>
        <dbReference type="Google" id="ProtNLM"/>
    </source>
</evidence>
<dbReference type="SUPFAM" id="SSF51445">
    <property type="entry name" value="(Trans)glycosidases"/>
    <property type="match status" value="1"/>
</dbReference>
<proteinExistence type="predicted"/>
<sequence>MFSETEKTPYVYKGEKMKGLSFVAPNKAIDSSHFESTERVHAEWAALMPYGFVKEGEANLRYAKVIDLPKEGHQWWGEQPSGVVECILLAHQNGQKVMLKPHMWQGRGKYTGDFNLSSEEEWQEFESSFGGYILQYAKIAEENDVELFCIATEMETMVAERPAFWLKLIADIREVYKGELTYAENWDCYDAVPFWDKLDYIGVDGYFPLAKEKSPDLATLKSGWGKHLKKMKKVSGKYAKPILFTEYGYRSCDFSTDKPWETDYSLPDNEGLQARAYQSLFEEVWGQPWFAGGFAWKWFPFKDPSKASRDKFCPQHKEAEAVLSNFYETL</sequence>
<dbReference type="KEGG" id="als:DJ013_08680"/>
<name>A0A2Z4GHN0_9BACT</name>
<dbReference type="AlphaFoldDB" id="A0A2Z4GHN0"/>
<protein>
    <recommendedName>
        <fullName evidence="3">Glycoside hydrolase</fullName>
    </recommendedName>
</protein>
<dbReference type="InterPro" id="IPR055151">
    <property type="entry name" value="GH113"/>
</dbReference>
<dbReference type="EMBL" id="CP029480">
    <property type="protein sequence ID" value="AWW00850.1"/>
    <property type="molecule type" value="Genomic_DNA"/>
</dbReference>
<keyword evidence="2" id="KW-1185">Reference proteome</keyword>
<dbReference type="Pfam" id="PF22612">
    <property type="entry name" value="GH113"/>
    <property type="match status" value="1"/>
</dbReference>
<accession>A0A2Z4GHN0</accession>
<organism evidence="1 2">
    <name type="scientific">Arcticibacterium luteifluviistationis</name>
    <dbReference type="NCBI Taxonomy" id="1784714"/>
    <lineage>
        <taxon>Bacteria</taxon>
        <taxon>Pseudomonadati</taxon>
        <taxon>Bacteroidota</taxon>
        <taxon>Cytophagia</taxon>
        <taxon>Cytophagales</taxon>
        <taxon>Leadbetterellaceae</taxon>
        <taxon>Arcticibacterium</taxon>
    </lineage>
</organism>
<reference evidence="1 2" key="1">
    <citation type="submission" date="2018-05" db="EMBL/GenBank/DDBJ databases">
        <title>Complete genome sequence of Arcticibacterium luteifluviistationis SM1504T, a cytophagaceae bacterium isolated from Arctic surface seawater.</title>
        <authorList>
            <person name="Li Y."/>
            <person name="Qin Q.-L."/>
        </authorList>
    </citation>
    <scope>NUCLEOTIDE SEQUENCE [LARGE SCALE GENOMIC DNA]</scope>
    <source>
        <strain evidence="1 2">SM1504</strain>
    </source>
</reference>
<dbReference type="Proteomes" id="UP000249873">
    <property type="component" value="Chromosome"/>
</dbReference>
<dbReference type="OrthoDB" id="9773531at2"/>
<dbReference type="CDD" id="cd19608">
    <property type="entry name" value="GH113_mannanase-like"/>
    <property type="match status" value="1"/>
</dbReference>